<evidence type="ECO:0000313" key="4">
    <source>
        <dbReference type="Proteomes" id="UP000029833"/>
    </source>
</evidence>
<sequence length="202" mass="21689">MLLTYHRESVARLDPLTLYGILRLRLDVFVVEQAAAYPDLDGRDVEDGAELHWAADGPEVVATLRVLRDPDGALRVGRVATAARVRSHGVASGLMRRALERCVELDARAPVVLDAQAHLADWYARFGFVVDGAGFEEDGIPHVPMRRAPLTGLSATPARPRPGVGPTGVDPGSAPETLDAPEGGQLVGEHVCALSPEHRVEE</sequence>
<dbReference type="InterPro" id="IPR000182">
    <property type="entry name" value="GNAT_dom"/>
</dbReference>
<evidence type="ECO:0000259" key="2">
    <source>
        <dbReference type="PROSITE" id="PS51186"/>
    </source>
</evidence>
<gene>
    <name evidence="3" type="ORF">Q760_15980</name>
</gene>
<dbReference type="Proteomes" id="UP000029833">
    <property type="component" value="Unassembled WGS sequence"/>
</dbReference>
<dbReference type="Gene3D" id="3.40.630.30">
    <property type="match status" value="1"/>
</dbReference>
<dbReference type="PROSITE" id="PS51186">
    <property type="entry name" value="GNAT"/>
    <property type="match status" value="1"/>
</dbReference>
<comment type="caution">
    <text evidence="3">The sequence shown here is derived from an EMBL/GenBank/DDBJ whole genome shotgun (WGS) entry which is preliminary data.</text>
</comment>
<keyword evidence="3" id="KW-0808">Transferase</keyword>
<dbReference type="AlphaFoldDB" id="A0A0A0B8A0"/>
<reference evidence="3 4" key="1">
    <citation type="submission" date="2013-10" db="EMBL/GenBank/DDBJ databases">
        <authorList>
            <person name="Wang G."/>
            <person name="Zhuang W."/>
        </authorList>
    </citation>
    <scope>NUCLEOTIDE SEQUENCE [LARGE SCALE GENOMIC DNA]</scope>
    <source>
        <strain evidence="3 4">DSM 20118</strain>
    </source>
</reference>
<name>A0A0A0B8A0_9CELL</name>
<dbReference type="EMBL" id="AXNT01000070">
    <property type="protein sequence ID" value="KGM02014.1"/>
    <property type="molecule type" value="Genomic_DNA"/>
</dbReference>
<dbReference type="CDD" id="cd04301">
    <property type="entry name" value="NAT_SF"/>
    <property type="match status" value="1"/>
</dbReference>
<organism evidence="3 4">
    <name type="scientific">Cellulomonas cellasea DSM 20118</name>
    <dbReference type="NCBI Taxonomy" id="1408250"/>
    <lineage>
        <taxon>Bacteria</taxon>
        <taxon>Bacillati</taxon>
        <taxon>Actinomycetota</taxon>
        <taxon>Actinomycetes</taxon>
        <taxon>Micrococcales</taxon>
        <taxon>Cellulomonadaceae</taxon>
        <taxon>Cellulomonas</taxon>
    </lineage>
</organism>
<dbReference type="OrthoDB" id="9796171at2"/>
<evidence type="ECO:0000256" key="1">
    <source>
        <dbReference type="SAM" id="MobiDB-lite"/>
    </source>
</evidence>
<dbReference type="InterPro" id="IPR016181">
    <property type="entry name" value="Acyl_CoA_acyltransferase"/>
</dbReference>
<evidence type="ECO:0000313" key="3">
    <source>
        <dbReference type="EMBL" id="KGM02014.1"/>
    </source>
</evidence>
<dbReference type="STRING" id="1408250.Q760_15980"/>
<dbReference type="GO" id="GO:0016747">
    <property type="term" value="F:acyltransferase activity, transferring groups other than amino-acyl groups"/>
    <property type="evidence" value="ECO:0007669"/>
    <property type="project" value="InterPro"/>
</dbReference>
<keyword evidence="4" id="KW-1185">Reference proteome</keyword>
<protein>
    <submittedName>
        <fullName evidence="3">GCN5 family N-acetyltransferase</fullName>
    </submittedName>
</protein>
<proteinExistence type="predicted"/>
<feature type="region of interest" description="Disordered" evidence="1">
    <location>
        <begin position="151"/>
        <end position="183"/>
    </location>
</feature>
<feature type="domain" description="N-acetyltransferase" evidence="2">
    <location>
        <begin position="8"/>
        <end position="150"/>
    </location>
</feature>
<dbReference type="RefSeq" id="WP_084142709.1">
    <property type="nucleotide sequence ID" value="NZ_AXNT01000070.1"/>
</dbReference>
<dbReference type="SUPFAM" id="SSF55729">
    <property type="entry name" value="Acyl-CoA N-acyltransferases (Nat)"/>
    <property type="match status" value="1"/>
</dbReference>
<dbReference type="Pfam" id="PF13673">
    <property type="entry name" value="Acetyltransf_10"/>
    <property type="match status" value="1"/>
</dbReference>
<accession>A0A0A0B8A0</accession>